<feature type="signal peptide" evidence="1">
    <location>
        <begin position="1"/>
        <end position="23"/>
    </location>
</feature>
<dbReference type="OrthoDB" id="907209at2759"/>
<accession>A0A9N7N5N8</accession>
<organism evidence="2 3">
    <name type="scientific">Striga hermonthica</name>
    <name type="common">Purple witchweed</name>
    <name type="synonym">Buchnera hermonthica</name>
    <dbReference type="NCBI Taxonomy" id="68872"/>
    <lineage>
        <taxon>Eukaryota</taxon>
        <taxon>Viridiplantae</taxon>
        <taxon>Streptophyta</taxon>
        <taxon>Embryophyta</taxon>
        <taxon>Tracheophyta</taxon>
        <taxon>Spermatophyta</taxon>
        <taxon>Magnoliopsida</taxon>
        <taxon>eudicotyledons</taxon>
        <taxon>Gunneridae</taxon>
        <taxon>Pentapetalae</taxon>
        <taxon>asterids</taxon>
        <taxon>lamiids</taxon>
        <taxon>Lamiales</taxon>
        <taxon>Orobanchaceae</taxon>
        <taxon>Buchnereae</taxon>
        <taxon>Striga</taxon>
    </lineage>
</organism>
<dbReference type="PANTHER" id="PTHR33592:SF10">
    <property type="entry name" value="TRANSMEMBRANE PROTEIN"/>
    <property type="match status" value="1"/>
</dbReference>
<dbReference type="PANTHER" id="PTHR33592">
    <property type="entry name" value="TRANSMEMBRANE PROTEIN"/>
    <property type="match status" value="1"/>
</dbReference>
<evidence type="ECO:0000256" key="1">
    <source>
        <dbReference type="SAM" id="SignalP"/>
    </source>
</evidence>
<evidence type="ECO:0000313" key="3">
    <source>
        <dbReference type="Proteomes" id="UP001153555"/>
    </source>
</evidence>
<keyword evidence="3" id="KW-1185">Reference proteome</keyword>
<keyword evidence="1" id="KW-0732">Signal</keyword>
<dbReference type="AlphaFoldDB" id="A0A9N7N5N8"/>
<sequence length="105" mass="11529">MSVKILFAVAAIIIILCSKNYEAARLLGEENEQWMRRSESKLLLSSLQRRPVRPPAPNGCTWVPGRGGLPCASTIGNRNFAGVPPPAVGDVYPRKEIKTNIFPLL</sequence>
<comment type="caution">
    <text evidence="2">The sequence shown here is derived from an EMBL/GenBank/DDBJ whole genome shotgun (WGS) entry which is preliminary data.</text>
</comment>
<name>A0A9N7N5N8_STRHE</name>
<feature type="chain" id="PRO_5040501392" evidence="1">
    <location>
        <begin position="24"/>
        <end position="105"/>
    </location>
</feature>
<gene>
    <name evidence="2" type="ORF">SHERM_20400</name>
</gene>
<proteinExistence type="predicted"/>
<reference evidence="2" key="1">
    <citation type="submission" date="2019-12" db="EMBL/GenBank/DDBJ databases">
        <authorList>
            <person name="Scholes J."/>
        </authorList>
    </citation>
    <scope>NUCLEOTIDE SEQUENCE</scope>
</reference>
<dbReference type="Proteomes" id="UP001153555">
    <property type="component" value="Unassembled WGS sequence"/>
</dbReference>
<dbReference type="EMBL" id="CACSLK010024540">
    <property type="protein sequence ID" value="CAA0823233.1"/>
    <property type="molecule type" value="Genomic_DNA"/>
</dbReference>
<protein>
    <submittedName>
        <fullName evidence="2">Uncharacterized protein</fullName>
    </submittedName>
</protein>
<evidence type="ECO:0000313" key="2">
    <source>
        <dbReference type="EMBL" id="CAA0823233.1"/>
    </source>
</evidence>